<gene>
    <name evidence="2" type="ORF">NCTC11388_02555</name>
</gene>
<reference evidence="2 3" key="1">
    <citation type="submission" date="2018-06" db="EMBL/GenBank/DDBJ databases">
        <authorList>
            <consortium name="Pathogen Informatics"/>
            <person name="Doyle S."/>
        </authorList>
    </citation>
    <scope>NUCLEOTIDE SEQUENCE [LARGE SCALE GENOMIC DNA]</scope>
    <source>
        <strain evidence="2 3">NCTC11388</strain>
    </source>
</reference>
<dbReference type="EMBL" id="UGYW01000002">
    <property type="protein sequence ID" value="SUJ16224.1"/>
    <property type="molecule type" value="Genomic_DNA"/>
</dbReference>
<proteinExistence type="predicted"/>
<organism evidence="2 3">
    <name type="scientific">Sphingobacterium spiritivorum</name>
    <name type="common">Flavobacterium spiritivorum</name>
    <dbReference type="NCBI Taxonomy" id="258"/>
    <lineage>
        <taxon>Bacteria</taxon>
        <taxon>Pseudomonadati</taxon>
        <taxon>Bacteroidota</taxon>
        <taxon>Sphingobacteriia</taxon>
        <taxon>Sphingobacteriales</taxon>
        <taxon>Sphingobacteriaceae</taxon>
        <taxon>Sphingobacterium</taxon>
    </lineage>
</organism>
<dbReference type="AlphaFoldDB" id="A0A380CA87"/>
<name>A0A380CA87_SPHSI</name>
<evidence type="ECO:0000313" key="2">
    <source>
        <dbReference type="EMBL" id="SUJ16224.1"/>
    </source>
</evidence>
<evidence type="ECO:0000256" key="1">
    <source>
        <dbReference type="SAM" id="Phobius"/>
    </source>
</evidence>
<dbReference type="RefSeq" id="WP_115170385.1">
    <property type="nucleotide sequence ID" value="NZ_UGYW01000002.1"/>
</dbReference>
<evidence type="ECO:0000313" key="3">
    <source>
        <dbReference type="Proteomes" id="UP000254893"/>
    </source>
</evidence>
<keyword evidence="1" id="KW-1133">Transmembrane helix</keyword>
<dbReference type="Proteomes" id="UP000254893">
    <property type="component" value="Unassembled WGS sequence"/>
</dbReference>
<protein>
    <submittedName>
        <fullName evidence="2">Uncharacterized protein</fullName>
    </submittedName>
</protein>
<keyword evidence="1" id="KW-0812">Transmembrane</keyword>
<keyword evidence="1" id="KW-0472">Membrane</keyword>
<accession>A0A380CA87</accession>
<feature type="transmembrane region" description="Helical" evidence="1">
    <location>
        <begin position="204"/>
        <end position="234"/>
    </location>
</feature>
<sequence>MTAQTSEEFIYKGRTYQGIYSEPLRQYLYTKGAQDDFVGICSANWRGYSGTWLIENNRLYLKDFSGGIRYKLDPTDKSAFAKSEIRFVGLSYLFPYQKMGFADWYTGEITLVPEIVGTTDDYFNNEVIYRKITRLTFENGILINERIEHNPLSFRQRVPEYILEFYCIFFKHNGEDEINDDMFLNGQETSTVKKSKIKTKLSDIPWLILILLVRVIVFPFALVHLLMVCIAHPLDTVYFKSLKFLSNKFHI</sequence>